<dbReference type="Proteomes" id="UP000751518">
    <property type="component" value="Unassembled WGS sequence"/>
</dbReference>
<keyword evidence="1" id="KW-0812">Transmembrane</keyword>
<evidence type="ECO:0000256" key="1">
    <source>
        <dbReference type="SAM" id="Phobius"/>
    </source>
</evidence>
<name>A0A955RRJ5_UNCKA</name>
<feature type="transmembrane region" description="Helical" evidence="1">
    <location>
        <begin position="26"/>
        <end position="44"/>
    </location>
</feature>
<reference evidence="2" key="1">
    <citation type="submission" date="2020-04" db="EMBL/GenBank/DDBJ databases">
        <authorList>
            <person name="Zhang T."/>
        </authorList>
    </citation>
    <scope>NUCLEOTIDE SEQUENCE</scope>
    <source>
        <strain evidence="2">HKST-UBA03</strain>
    </source>
</reference>
<accession>A0A955RRJ5</accession>
<evidence type="ECO:0000313" key="3">
    <source>
        <dbReference type="Proteomes" id="UP000751518"/>
    </source>
</evidence>
<reference evidence="2" key="2">
    <citation type="journal article" date="2021" name="Microbiome">
        <title>Successional dynamics and alternative stable states in a saline activated sludge microbial community over 9 years.</title>
        <authorList>
            <person name="Wang Y."/>
            <person name="Ye J."/>
            <person name="Ju F."/>
            <person name="Liu L."/>
            <person name="Boyd J.A."/>
            <person name="Deng Y."/>
            <person name="Parks D.H."/>
            <person name="Jiang X."/>
            <person name="Yin X."/>
            <person name="Woodcroft B.J."/>
            <person name="Tyson G.W."/>
            <person name="Hugenholtz P."/>
            <person name="Polz M.F."/>
            <person name="Zhang T."/>
        </authorList>
    </citation>
    <scope>NUCLEOTIDE SEQUENCE</scope>
    <source>
        <strain evidence="2">HKST-UBA03</strain>
    </source>
</reference>
<keyword evidence="1" id="KW-1133">Transmembrane helix</keyword>
<keyword evidence="1" id="KW-0472">Membrane</keyword>
<feature type="transmembrane region" description="Helical" evidence="1">
    <location>
        <begin position="366"/>
        <end position="386"/>
    </location>
</feature>
<feature type="transmembrane region" description="Helical" evidence="1">
    <location>
        <begin position="209"/>
        <end position="236"/>
    </location>
</feature>
<feature type="transmembrane region" description="Helical" evidence="1">
    <location>
        <begin position="256"/>
        <end position="277"/>
    </location>
</feature>
<dbReference type="EMBL" id="JAGQKZ010000001">
    <property type="protein sequence ID" value="MCA9391588.1"/>
    <property type="molecule type" value="Genomic_DNA"/>
</dbReference>
<organism evidence="2 3">
    <name type="scientific">candidate division WWE3 bacterium</name>
    <dbReference type="NCBI Taxonomy" id="2053526"/>
    <lineage>
        <taxon>Bacteria</taxon>
        <taxon>Katanobacteria</taxon>
    </lineage>
</organism>
<evidence type="ECO:0000313" key="2">
    <source>
        <dbReference type="EMBL" id="MCA9391588.1"/>
    </source>
</evidence>
<feature type="transmembrane region" description="Helical" evidence="1">
    <location>
        <begin position="312"/>
        <end position="329"/>
    </location>
</feature>
<proteinExistence type="predicted"/>
<feature type="transmembrane region" description="Helical" evidence="1">
    <location>
        <begin position="450"/>
        <end position="471"/>
    </location>
</feature>
<comment type="caution">
    <text evidence="2">The sequence shown here is derived from an EMBL/GenBank/DDBJ whole genome shotgun (WGS) entry which is preliminary data.</text>
</comment>
<feature type="transmembrane region" description="Helical" evidence="1">
    <location>
        <begin position="104"/>
        <end position="122"/>
    </location>
</feature>
<feature type="transmembrane region" description="Helical" evidence="1">
    <location>
        <begin position="128"/>
        <end position="146"/>
    </location>
</feature>
<feature type="transmembrane region" description="Helical" evidence="1">
    <location>
        <begin position="178"/>
        <end position="197"/>
    </location>
</feature>
<protein>
    <submittedName>
        <fullName evidence="2">Uncharacterized protein</fullName>
    </submittedName>
</protein>
<feature type="transmembrane region" description="Helical" evidence="1">
    <location>
        <begin position="393"/>
        <end position="418"/>
    </location>
</feature>
<gene>
    <name evidence="2" type="ORF">KC614_00095</name>
</gene>
<sequence length="487" mass="54951">MSVLTKLLFADLERSNILKWLNARKVSVIVFLLSLLLFASYAVWNTRVSWLFGDEPHYVIQTISLVKYHTFDLTPTIEGEDYLPFHYAKLEAQSNAGLGGRYSVHAYFFSMLIAPAVAIGLVLGKVQLFVALELALLSALGVVVMYKFIKGVFGIDWVALLTTAIFALSQPLVIYSHLVYPDILEGWGYVLAVYLIYLKELSRRNVTLISFTLAGVFFMHQKTITLTGLLLLWAMWKIFKQHKYRLALLLKDLRVYLLTIPYGLSVLLLLVMNLFLFGKFSFTAMIGDVKTVFTVSPIVGILGNLFDQSHGIIIVMPVFVLVVLGFAALYQKKKELFWGIVITSFIFFIINMTYEDWLGGYSPAPRYMVPLLPVYSVSFAALFINIKKVVSWAIVLLLVGVGTLMTLLLPMAVSYMYVLTETNDLFRGLGGRLHYVIDYWPRFFPPTQKTWIGVAIISVAVLLLSLFIVFVESKRTNVNGVVSGTKE</sequence>
<feature type="transmembrane region" description="Helical" evidence="1">
    <location>
        <begin position="336"/>
        <end position="354"/>
    </location>
</feature>
<feature type="transmembrane region" description="Helical" evidence="1">
    <location>
        <begin position="153"/>
        <end position="172"/>
    </location>
</feature>
<dbReference type="AlphaFoldDB" id="A0A955RRJ5"/>